<evidence type="ECO:0000313" key="2">
    <source>
        <dbReference type="Proteomes" id="UP000246085"/>
    </source>
</evidence>
<gene>
    <name evidence="1" type="ORF">BRAD3257_1876</name>
</gene>
<name>A0A2U3PUZ0_9BRAD</name>
<dbReference type="Proteomes" id="UP000246085">
    <property type="component" value="Chromosome BRAD3257"/>
</dbReference>
<protein>
    <submittedName>
        <fullName evidence="1">Uncharacterized protein</fullName>
    </submittedName>
</protein>
<sequence length="70" mass="8143">MLFGGMLAHAPFVMGLLPGWQSPLKPSKMTHLARWPPVRRRQRNLHLGIGYVRPLCLLHRTGEVRLDWKF</sequence>
<proteinExistence type="predicted"/>
<reference evidence="1 2" key="1">
    <citation type="submission" date="2018-03" db="EMBL/GenBank/DDBJ databases">
        <authorList>
            <person name="Gully D."/>
        </authorList>
    </citation>
    <scope>NUCLEOTIDE SEQUENCE [LARGE SCALE GENOMIC DNA]</scope>
    <source>
        <strain evidence="1">ORS3257</strain>
    </source>
</reference>
<organism evidence="1 2">
    <name type="scientific">Bradyrhizobium vignae</name>
    <dbReference type="NCBI Taxonomy" id="1549949"/>
    <lineage>
        <taxon>Bacteria</taxon>
        <taxon>Pseudomonadati</taxon>
        <taxon>Pseudomonadota</taxon>
        <taxon>Alphaproteobacteria</taxon>
        <taxon>Hyphomicrobiales</taxon>
        <taxon>Nitrobacteraceae</taxon>
        <taxon>Bradyrhizobium</taxon>
    </lineage>
</organism>
<dbReference type="EMBL" id="LS398110">
    <property type="protein sequence ID" value="SPP92987.1"/>
    <property type="molecule type" value="Genomic_DNA"/>
</dbReference>
<dbReference type="KEGG" id="bvz:BRAD3257_1876"/>
<evidence type="ECO:0000313" key="1">
    <source>
        <dbReference type="EMBL" id="SPP92987.1"/>
    </source>
</evidence>
<dbReference type="AlphaFoldDB" id="A0A2U3PUZ0"/>
<accession>A0A2U3PUZ0</accession>